<keyword evidence="14 20" id="KW-1133">Transmembrane helix</keyword>
<comment type="subcellular location">
    <subcellularLocation>
        <location evidence="2">Cell membrane</location>
        <topology evidence="2">Single-pass membrane protein</topology>
    </subcellularLocation>
</comment>
<evidence type="ECO:0000256" key="13">
    <source>
        <dbReference type="ARBA" id="ARBA00022982"/>
    </source>
</evidence>
<evidence type="ECO:0000259" key="22">
    <source>
        <dbReference type="PROSITE" id="PS51296"/>
    </source>
</evidence>
<proteinExistence type="inferred from homology"/>
<keyword evidence="8" id="KW-1003">Cell membrane</keyword>
<evidence type="ECO:0000256" key="19">
    <source>
        <dbReference type="ARBA" id="ARBA00029351"/>
    </source>
</evidence>
<dbReference type="Gene3D" id="2.102.10.10">
    <property type="entry name" value="Rieske [2Fe-2S] iron-sulphur domain"/>
    <property type="match status" value="1"/>
</dbReference>
<dbReference type="EMBL" id="JXMU01000018">
    <property type="protein sequence ID" value="KPB00643.1"/>
    <property type="molecule type" value="Genomic_DNA"/>
</dbReference>
<evidence type="ECO:0000256" key="21">
    <source>
        <dbReference type="RuleBase" id="RU004497"/>
    </source>
</evidence>
<dbReference type="InterPro" id="IPR014349">
    <property type="entry name" value="Rieske_Fe-S_prot"/>
</dbReference>
<dbReference type="PROSITE" id="PS51296">
    <property type="entry name" value="RIESKE"/>
    <property type="match status" value="1"/>
</dbReference>
<dbReference type="PRINTS" id="PR00162">
    <property type="entry name" value="RIESKE"/>
</dbReference>
<evidence type="ECO:0000256" key="14">
    <source>
        <dbReference type="ARBA" id="ARBA00022989"/>
    </source>
</evidence>
<dbReference type="InterPro" id="IPR017941">
    <property type="entry name" value="Rieske_2Fe-2S"/>
</dbReference>
<evidence type="ECO:0000313" key="23">
    <source>
        <dbReference type="EMBL" id="KPB00643.1"/>
    </source>
</evidence>
<sequence length="186" mass="20537">MMTKTAVEENKLDQETEGTRRDFIYVATGMMGTFGLAATAWPFIDQMNPAADVLSLASAEIDVSSIELGQRVTVTWRGQPVFIDRRRPETISEMQAVDVSQLKDSQTDEMRVKQDEWLVVVGVCTHLGCVPLGQGDGDNRGEWGGWFCPCHGSHYDQSGRIMKGPAPKNLVVPPYEFKSDTLLAIG</sequence>
<accession>A0A0M9GLM3</accession>
<dbReference type="InterPro" id="IPR005805">
    <property type="entry name" value="Rieske_Fe-S_prot_C"/>
</dbReference>
<evidence type="ECO:0000256" key="5">
    <source>
        <dbReference type="ARBA" id="ARBA00012951"/>
    </source>
</evidence>
<evidence type="ECO:0000256" key="17">
    <source>
        <dbReference type="ARBA" id="ARBA00023136"/>
    </source>
</evidence>
<evidence type="ECO:0000256" key="8">
    <source>
        <dbReference type="ARBA" id="ARBA00022475"/>
    </source>
</evidence>
<dbReference type="SUPFAM" id="SSF50022">
    <property type="entry name" value="ISP domain"/>
    <property type="match status" value="1"/>
</dbReference>
<protein>
    <recommendedName>
        <fullName evidence="6 20">Ubiquinol-cytochrome c reductase iron-sulfur subunit</fullName>
        <ecNumber evidence="5 20">7.1.1.8</ecNumber>
    </recommendedName>
</protein>
<dbReference type="Proteomes" id="UP000038011">
    <property type="component" value="Unassembled WGS sequence"/>
</dbReference>
<dbReference type="STRING" id="1514904.SU32_12565"/>
<feature type="transmembrane region" description="Helical" evidence="20">
    <location>
        <begin position="23"/>
        <end position="44"/>
    </location>
</feature>
<comment type="function">
    <text evidence="1">Component of the ubiquinol-cytochrome c reductase complex (complex III or cytochrome b-c1 complex), which is a respiratory chain that generates an electrochemical potential coupled to ATP synthesis.</text>
</comment>
<keyword evidence="11" id="KW-0479">Metal-binding</keyword>
<keyword evidence="12" id="KW-1278">Translocase</keyword>
<dbReference type="InterPro" id="IPR019470">
    <property type="entry name" value="Ubiq_cytC_Rdtase_Fe-S_su_TAT"/>
</dbReference>
<keyword evidence="18" id="KW-1015">Disulfide bond</keyword>
<keyword evidence="10" id="KW-0001">2Fe-2S</keyword>
<keyword evidence="13 20" id="KW-0249">Electron transport</keyword>
<evidence type="ECO:0000256" key="18">
    <source>
        <dbReference type="ARBA" id="ARBA00023157"/>
    </source>
</evidence>
<dbReference type="AlphaFoldDB" id="A0A0M9GLM3"/>
<comment type="cofactor">
    <cofactor evidence="20">
        <name>[2Fe-2S] cluster</name>
        <dbReference type="ChEBI" id="CHEBI:190135"/>
    </cofactor>
    <text evidence="20">Binds 1 [2Fe-2S] cluster per subunit.</text>
</comment>
<evidence type="ECO:0000256" key="11">
    <source>
        <dbReference type="ARBA" id="ARBA00022723"/>
    </source>
</evidence>
<dbReference type="GO" id="GO:0051537">
    <property type="term" value="F:2 iron, 2 sulfur cluster binding"/>
    <property type="evidence" value="ECO:0007669"/>
    <property type="project" value="UniProtKB-KW"/>
</dbReference>
<dbReference type="InterPro" id="IPR036922">
    <property type="entry name" value="Rieske_2Fe-2S_sf"/>
</dbReference>
<dbReference type="RefSeq" id="WP_053999721.1">
    <property type="nucleotide sequence ID" value="NZ_JXMU01000018.1"/>
</dbReference>
<evidence type="ECO:0000256" key="16">
    <source>
        <dbReference type="ARBA" id="ARBA00023014"/>
    </source>
</evidence>
<dbReference type="Pfam" id="PF00355">
    <property type="entry name" value="Rieske"/>
    <property type="match status" value="1"/>
</dbReference>
<keyword evidence="17 20" id="KW-0472">Membrane</keyword>
<evidence type="ECO:0000256" key="20">
    <source>
        <dbReference type="RuleBase" id="RU004494"/>
    </source>
</evidence>
<dbReference type="EC" id="7.1.1.8" evidence="5 20"/>
<evidence type="ECO:0000313" key="24">
    <source>
        <dbReference type="Proteomes" id="UP000038011"/>
    </source>
</evidence>
<evidence type="ECO:0000256" key="2">
    <source>
        <dbReference type="ARBA" id="ARBA00004162"/>
    </source>
</evidence>
<comment type="caution">
    <text evidence="23">The sequence shown here is derived from an EMBL/GenBank/DDBJ whole genome shotgun (WGS) entry which is preliminary data.</text>
</comment>
<keyword evidence="7 20" id="KW-0813">Transport</keyword>
<evidence type="ECO:0000256" key="7">
    <source>
        <dbReference type="ARBA" id="ARBA00022448"/>
    </source>
</evidence>
<dbReference type="GO" id="GO:0046872">
    <property type="term" value="F:metal ion binding"/>
    <property type="evidence" value="ECO:0007669"/>
    <property type="project" value="UniProtKB-KW"/>
</dbReference>
<gene>
    <name evidence="23" type="ORF">SU32_12565</name>
</gene>
<keyword evidence="9 20" id="KW-0812">Transmembrane</keyword>
<dbReference type="GO" id="GO:0008121">
    <property type="term" value="F:quinol-cytochrome-c reductase activity"/>
    <property type="evidence" value="ECO:0007669"/>
    <property type="project" value="UniProtKB-EC"/>
</dbReference>
<dbReference type="GO" id="GO:0005886">
    <property type="term" value="C:plasma membrane"/>
    <property type="evidence" value="ECO:0007669"/>
    <property type="project" value="UniProtKB-SubCell"/>
</dbReference>
<evidence type="ECO:0000256" key="6">
    <source>
        <dbReference type="ARBA" id="ARBA00019816"/>
    </source>
</evidence>
<name>A0A0M9GLM3_9HYPH</name>
<evidence type="ECO:0000256" key="1">
    <source>
        <dbReference type="ARBA" id="ARBA00002444"/>
    </source>
</evidence>
<dbReference type="CDD" id="cd03470">
    <property type="entry name" value="Rieske_cytochrome_bc1"/>
    <property type="match status" value="1"/>
</dbReference>
<evidence type="ECO:0000256" key="10">
    <source>
        <dbReference type="ARBA" id="ARBA00022714"/>
    </source>
</evidence>
<evidence type="ECO:0000256" key="4">
    <source>
        <dbReference type="ARBA" id="ARBA00011649"/>
    </source>
</evidence>
<comment type="similarity">
    <text evidence="3">Belongs to the Rieske iron-sulfur protein family.</text>
</comment>
<dbReference type="Pfam" id="PF10399">
    <property type="entry name" value="UCR_Fe-S_N"/>
    <property type="match status" value="1"/>
</dbReference>
<dbReference type="PATRIC" id="fig|1514904.3.peg.1363"/>
<keyword evidence="16" id="KW-0411">Iron-sulfur</keyword>
<reference evidence="23 24" key="1">
    <citation type="submission" date="2015-01" db="EMBL/GenBank/DDBJ databases">
        <title>Ahrensia donghaiensis sp. nov., a novel dimethylsulphoniopropionate-cleavage bacterium isolated from seawater and emended descriptions of the genus Ahrensia and Ahrensia kielensis.</title>
        <authorList>
            <person name="Liu J."/>
        </authorList>
    </citation>
    <scope>NUCLEOTIDE SEQUENCE [LARGE SCALE GENOMIC DNA]</scope>
    <source>
        <strain evidence="23 24">LZD062</strain>
    </source>
</reference>
<evidence type="ECO:0000256" key="9">
    <source>
        <dbReference type="ARBA" id="ARBA00022692"/>
    </source>
</evidence>
<evidence type="ECO:0000256" key="12">
    <source>
        <dbReference type="ARBA" id="ARBA00022967"/>
    </source>
</evidence>
<comment type="subunit">
    <text evidence="4 21">The main subunits of complex b-c1 are: cytochrome b, cytochrome c1 and the Rieske protein.</text>
</comment>
<dbReference type="PANTHER" id="PTHR10134">
    <property type="entry name" value="CYTOCHROME B-C1 COMPLEX SUBUNIT RIESKE, MITOCHONDRIAL"/>
    <property type="match status" value="1"/>
</dbReference>
<keyword evidence="24" id="KW-1185">Reference proteome</keyword>
<comment type="catalytic activity">
    <reaction evidence="19 20">
        <text>a quinol + 2 Fe(III)-[cytochrome c](out) = a quinone + 2 Fe(II)-[cytochrome c](out) + 2 H(+)(out)</text>
        <dbReference type="Rhea" id="RHEA:11484"/>
        <dbReference type="Rhea" id="RHEA-COMP:10350"/>
        <dbReference type="Rhea" id="RHEA-COMP:14399"/>
        <dbReference type="ChEBI" id="CHEBI:15378"/>
        <dbReference type="ChEBI" id="CHEBI:24646"/>
        <dbReference type="ChEBI" id="CHEBI:29033"/>
        <dbReference type="ChEBI" id="CHEBI:29034"/>
        <dbReference type="ChEBI" id="CHEBI:132124"/>
        <dbReference type="EC" id="7.1.1.8"/>
    </reaction>
</comment>
<keyword evidence="15" id="KW-0408">Iron</keyword>
<dbReference type="InterPro" id="IPR006317">
    <property type="entry name" value="Ubiquinol_cyt_c_Rdtase_Fe-S-su"/>
</dbReference>
<dbReference type="Gene3D" id="1.20.5.510">
    <property type="entry name" value="Single helix bin"/>
    <property type="match status" value="1"/>
</dbReference>
<dbReference type="OrthoDB" id="9767869at2"/>
<feature type="domain" description="Rieske" evidence="22">
    <location>
        <begin position="94"/>
        <end position="184"/>
    </location>
</feature>
<comment type="miscellaneous">
    <text evidence="20">The Rieske protein is a high potential 2Fe-2S protein.</text>
</comment>
<dbReference type="FunFam" id="2.102.10.10:FF:000001">
    <property type="entry name" value="Cytochrome b-c1 complex subunit Rieske, mitochondrial"/>
    <property type="match status" value="1"/>
</dbReference>
<evidence type="ECO:0000256" key="15">
    <source>
        <dbReference type="ARBA" id="ARBA00023004"/>
    </source>
</evidence>
<evidence type="ECO:0000256" key="3">
    <source>
        <dbReference type="ARBA" id="ARBA00010651"/>
    </source>
</evidence>
<dbReference type="NCBIfam" id="TIGR01416">
    <property type="entry name" value="Rieske_proteo"/>
    <property type="match status" value="1"/>
</dbReference>
<organism evidence="23 24">
    <name type="scientific">Ahrensia marina</name>
    <dbReference type="NCBI Taxonomy" id="1514904"/>
    <lineage>
        <taxon>Bacteria</taxon>
        <taxon>Pseudomonadati</taxon>
        <taxon>Pseudomonadota</taxon>
        <taxon>Alphaproteobacteria</taxon>
        <taxon>Hyphomicrobiales</taxon>
        <taxon>Ahrensiaceae</taxon>
        <taxon>Ahrensia</taxon>
    </lineage>
</organism>